<dbReference type="AlphaFoldDB" id="A0A6M6JEH7"/>
<evidence type="ECO:0000256" key="7">
    <source>
        <dbReference type="ARBA" id="ARBA00023136"/>
    </source>
</evidence>
<feature type="transmembrane region" description="Helical" evidence="8">
    <location>
        <begin position="170"/>
        <end position="188"/>
    </location>
</feature>
<dbReference type="PIRSF" id="PIRSF005355">
    <property type="entry name" value="UBIAD1"/>
    <property type="match status" value="1"/>
</dbReference>
<keyword evidence="2 8" id="KW-0474">Menaquinone biosynthesis</keyword>
<evidence type="ECO:0000256" key="2">
    <source>
        <dbReference type="ARBA" id="ARBA00022428"/>
    </source>
</evidence>
<evidence type="ECO:0000256" key="3">
    <source>
        <dbReference type="ARBA" id="ARBA00022475"/>
    </source>
</evidence>
<dbReference type="PANTHER" id="PTHR13929:SF0">
    <property type="entry name" value="UBIA PRENYLTRANSFERASE DOMAIN-CONTAINING PROTEIN 1"/>
    <property type="match status" value="1"/>
</dbReference>
<feature type="transmembrane region" description="Helical" evidence="8">
    <location>
        <begin position="217"/>
        <end position="244"/>
    </location>
</feature>
<dbReference type="GO" id="GO:0042371">
    <property type="term" value="P:vitamin K biosynthetic process"/>
    <property type="evidence" value="ECO:0007669"/>
    <property type="project" value="TreeGrafter"/>
</dbReference>
<evidence type="ECO:0000313" key="10">
    <source>
        <dbReference type="EMBL" id="QJY46324.1"/>
    </source>
</evidence>
<protein>
    <recommendedName>
        <fullName evidence="8 9">1,4-dihydroxy-2-naphthoate octaprenyltransferase</fullName>
        <shortName evidence="8">DHNA-octaprenyltransferase</shortName>
        <ecNumber evidence="8 9">2.5.1.74</ecNumber>
    </recommendedName>
</protein>
<evidence type="ECO:0000256" key="4">
    <source>
        <dbReference type="ARBA" id="ARBA00022679"/>
    </source>
</evidence>
<dbReference type="GO" id="GO:0046428">
    <property type="term" value="F:1,4-dihydroxy-2-naphthoate polyprenyltransferase activity"/>
    <property type="evidence" value="ECO:0007669"/>
    <property type="project" value="UniProtKB-UniRule"/>
</dbReference>
<evidence type="ECO:0000256" key="5">
    <source>
        <dbReference type="ARBA" id="ARBA00022692"/>
    </source>
</evidence>
<sequence>MATLSEWVQGARPRTLPTAVSPVLVGTGVAVGAGTVAPGRALLALLVAVALVVGVNYANDYSDGIRGTDDDRVGPLRLVGSKLAAATTVRAVAFGCFAVAGLAGLTLVSLSRQWWLIAVGALCIAGAWFYTGGSRPYGYAGLGEVAVFVFFGPVAVLGTVLTQSGPPNPLAVVGAVGVGLLACAVLVANNLRDIPTDTVAGKRTLAVVLGDTDTRRLYVALVAIPFLLSALAGLRGWPMLLALLALPLAVPPARQVLGGADGRALVRVLGATGVLLLAWSVLTAVGAAVTALV</sequence>
<evidence type="ECO:0000256" key="1">
    <source>
        <dbReference type="ARBA" id="ARBA00004141"/>
    </source>
</evidence>
<dbReference type="InterPro" id="IPR004657">
    <property type="entry name" value="MenA"/>
</dbReference>
<dbReference type="EC" id="2.5.1.74" evidence="8 9"/>
<reference evidence="10 11" key="1">
    <citation type="submission" date="2020-05" db="EMBL/GenBank/DDBJ databases">
        <authorList>
            <person name="Mo P."/>
        </authorList>
    </citation>
    <scope>NUCLEOTIDE SEQUENCE [LARGE SCALE GENOMIC DNA]</scope>
    <source>
        <strain evidence="10 11">Gen01</strain>
    </source>
</reference>
<gene>
    <name evidence="8" type="primary">menA</name>
    <name evidence="10" type="ORF">HOP40_11335</name>
</gene>
<comment type="similarity">
    <text evidence="8">Belongs to the MenA family. Type 1 subfamily.</text>
</comment>
<feature type="transmembrane region" description="Helical" evidence="8">
    <location>
        <begin position="83"/>
        <end position="107"/>
    </location>
</feature>
<dbReference type="CDD" id="cd13962">
    <property type="entry name" value="PT_UbiA_UBIAD1"/>
    <property type="match status" value="1"/>
</dbReference>
<dbReference type="GO" id="GO:0005886">
    <property type="term" value="C:plasma membrane"/>
    <property type="evidence" value="ECO:0007669"/>
    <property type="project" value="UniProtKB-SubCell"/>
</dbReference>
<feature type="transmembrane region" description="Helical" evidence="8">
    <location>
        <begin position="41"/>
        <end position="58"/>
    </location>
</feature>
<name>A0A6M6JEH7_9PSEU</name>
<dbReference type="InterPro" id="IPR000537">
    <property type="entry name" value="UbiA_prenyltransferase"/>
</dbReference>
<comment type="pathway">
    <text evidence="8">Quinol/quinone metabolism; menaquinone biosynthesis; menaquinol from 1,4-dihydroxy-2-naphthoate: step 1/2.</text>
</comment>
<comment type="catalytic activity">
    <reaction evidence="8">
        <text>an all-trans-polyprenyl diphosphate + 1,4-dihydroxy-2-naphthoate + H(+) = a 2-demethylmenaquinol + CO2 + diphosphate</text>
        <dbReference type="Rhea" id="RHEA:26478"/>
        <dbReference type="Rhea" id="RHEA-COMP:9563"/>
        <dbReference type="Rhea" id="RHEA-COMP:9564"/>
        <dbReference type="ChEBI" id="CHEBI:11173"/>
        <dbReference type="ChEBI" id="CHEBI:15378"/>
        <dbReference type="ChEBI" id="CHEBI:16526"/>
        <dbReference type="ChEBI" id="CHEBI:33019"/>
        <dbReference type="ChEBI" id="CHEBI:55437"/>
        <dbReference type="ChEBI" id="CHEBI:58914"/>
        <dbReference type="EC" id="2.5.1.74"/>
    </reaction>
</comment>
<dbReference type="GO" id="GO:0009234">
    <property type="term" value="P:menaquinone biosynthetic process"/>
    <property type="evidence" value="ECO:0007669"/>
    <property type="project" value="UniProtKB-UniRule"/>
</dbReference>
<evidence type="ECO:0000313" key="11">
    <source>
        <dbReference type="Proteomes" id="UP000505377"/>
    </source>
</evidence>
<keyword evidence="5 8" id="KW-0812">Transmembrane</keyword>
<accession>A0A6M6JEH7</accession>
<feature type="transmembrane region" description="Helical" evidence="8">
    <location>
        <begin position="265"/>
        <end position="292"/>
    </location>
</feature>
<dbReference type="PANTHER" id="PTHR13929">
    <property type="entry name" value="1,4-DIHYDROXY-2-NAPHTHOATE OCTAPRENYLTRANSFERASE"/>
    <property type="match status" value="1"/>
</dbReference>
<comment type="subcellular location">
    <subcellularLocation>
        <location evidence="8">Cell membrane</location>
        <topology evidence="8">Multi-pass membrane protein</topology>
    </subcellularLocation>
    <subcellularLocation>
        <location evidence="1">Membrane</location>
        <topology evidence="1">Multi-pass membrane protein</topology>
    </subcellularLocation>
</comment>
<dbReference type="InterPro" id="IPR026046">
    <property type="entry name" value="UBIAD1"/>
</dbReference>
<dbReference type="NCBIfam" id="NF004751">
    <property type="entry name" value="PRK06080.1-3"/>
    <property type="match status" value="1"/>
</dbReference>
<dbReference type="Pfam" id="PF01040">
    <property type="entry name" value="UbiA"/>
    <property type="match status" value="1"/>
</dbReference>
<organism evidence="10 11">
    <name type="scientific">Pseudonocardia broussonetiae</name>
    <dbReference type="NCBI Taxonomy" id="2736640"/>
    <lineage>
        <taxon>Bacteria</taxon>
        <taxon>Bacillati</taxon>
        <taxon>Actinomycetota</taxon>
        <taxon>Actinomycetes</taxon>
        <taxon>Pseudonocardiales</taxon>
        <taxon>Pseudonocardiaceae</taxon>
        <taxon>Pseudonocardia</taxon>
    </lineage>
</organism>
<keyword evidence="6 8" id="KW-1133">Transmembrane helix</keyword>
<dbReference type="KEGG" id="pbro:HOP40_11335"/>
<feature type="transmembrane region" description="Helical" evidence="8">
    <location>
        <begin position="114"/>
        <end position="131"/>
    </location>
</feature>
<keyword evidence="11" id="KW-1185">Reference proteome</keyword>
<dbReference type="Proteomes" id="UP000505377">
    <property type="component" value="Chromosome"/>
</dbReference>
<dbReference type="UniPathway" id="UPA00079">
    <property type="reaction ID" value="UER00168"/>
</dbReference>
<dbReference type="RefSeq" id="WP_172157476.1">
    <property type="nucleotide sequence ID" value="NZ_CP053564.1"/>
</dbReference>
<dbReference type="HAMAP" id="MF_01937">
    <property type="entry name" value="MenA_1"/>
    <property type="match status" value="1"/>
</dbReference>
<keyword evidence="4 8" id="KW-0808">Transferase</keyword>
<proteinExistence type="inferred from homology"/>
<comment type="function">
    <text evidence="8">Conversion of 1,4-dihydroxy-2-naphthoate (DHNA) to demethylmenaquinone (DMK).</text>
</comment>
<evidence type="ECO:0000256" key="6">
    <source>
        <dbReference type="ARBA" id="ARBA00022989"/>
    </source>
</evidence>
<feature type="transmembrane region" description="Helical" evidence="8">
    <location>
        <begin position="137"/>
        <end position="158"/>
    </location>
</feature>
<evidence type="ECO:0000256" key="9">
    <source>
        <dbReference type="NCBIfam" id="TIGR00751"/>
    </source>
</evidence>
<keyword evidence="3 8" id="KW-1003">Cell membrane</keyword>
<dbReference type="NCBIfam" id="TIGR00751">
    <property type="entry name" value="menA"/>
    <property type="match status" value="1"/>
</dbReference>
<keyword evidence="7 8" id="KW-0472">Membrane</keyword>
<dbReference type="EMBL" id="CP053564">
    <property type="protein sequence ID" value="QJY46324.1"/>
    <property type="molecule type" value="Genomic_DNA"/>
</dbReference>
<evidence type="ECO:0000256" key="8">
    <source>
        <dbReference type="HAMAP-Rule" id="MF_01937"/>
    </source>
</evidence>